<dbReference type="Gene3D" id="3.30.2160.10">
    <property type="entry name" value="Hect, E3 ligase catalytic domain"/>
    <property type="match status" value="1"/>
</dbReference>
<name>A0AAD7UFG2_9STRA</name>
<evidence type="ECO:0000256" key="2">
    <source>
        <dbReference type="ARBA" id="ARBA00004906"/>
    </source>
</evidence>
<keyword evidence="11" id="KW-0732">Signal</keyword>
<evidence type="ECO:0000256" key="6">
    <source>
        <dbReference type="ARBA" id="ARBA00022771"/>
    </source>
</evidence>
<comment type="catalytic activity">
    <reaction evidence="1">
        <text>S-ubiquitinyl-[E2 ubiquitin-conjugating enzyme]-L-cysteine + [acceptor protein]-L-lysine = [E2 ubiquitin-conjugating enzyme]-L-cysteine + N(6)-ubiquitinyl-[acceptor protein]-L-lysine.</text>
        <dbReference type="EC" id="2.3.2.26"/>
    </reaction>
</comment>
<keyword evidence="10" id="KW-1133">Transmembrane helix</keyword>
<dbReference type="PROSITE" id="PS01358">
    <property type="entry name" value="ZF_RANBP2_1"/>
    <property type="match status" value="1"/>
</dbReference>
<evidence type="ECO:0000256" key="10">
    <source>
        <dbReference type="SAM" id="Phobius"/>
    </source>
</evidence>
<dbReference type="Gene3D" id="3.90.1750.10">
    <property type="entry name" value="Hect, E3 ligase catalytic domains"/>
    <property type="match status" value="1"/>
</dbReference>
<dbReference type="GO" id="GO:0008270">
    <property type="term" value="F:zinc ion binding"/>
    <property type="evidence" value="ECO:0007669"/>
    <property type="project" value="UniProtKB-KW"/>
</dbReference>
<keyword evidence="6" id="KW-0863">Zinc-finger</keyword>
<dbReference type="InterPro" id="IPR001876">
    <property type="entry name" value="Znf_RanBP2"/>
</dbReference>
<evidence type="ECO:0000256" key="11">
    <source>
        <dbReference type="SAM" id="SignalP"/>
    </source>
</evidence>
<dbReference type="GO" id="GO:0061630">
    <property type="term" value="F:ubiquitin protein ligase activity"/>
    <property type="evidence" value="ECO:0007669"/>
    <property type="project" value="UniProtKB-EC"/>
</dbReference>
<dbReference type="Gene3D" id="3.30.2410.10">
    <property type="entry name" value="Hect, E3 ligase catalytic domain"/>
    <property type="match status" value="1"/>
</dbReference>
<feature type="chain" id="PRO_5042009633" description="HECT-type E3 ubiquitin transferase" evidence="11">
    <location>
        <begin position="18"/>
        <end position="657"/>
    </location>
</feature>
<keyword evidence="5" id="KW-0479">Metal-binding</keyword>
<dbReference type="CDD" id="cd00078">
    <property type="entry name" value="HECTc"/>
    <property type="match status" value="1"/>
</dbReference>
<dbReference type="GO" id="GO:0006511">
    <property type="term" value="P:ubiquitin-dependent protein catabolic process"/>
    <property type="evidence" value="ECO:0007669"/>
    <property type="project" value="TreeGrafter"/>
</dbReference>
<dbReference type="FunFam" id="3.30.2410.10:FF:000009">
    <property type="entry name" value="Probable E3 ubiquitin-protein ligase HECTD2"/>
    <property type="match status" value="1"/>
</dbReference>
<feature type="transmembrane region" description="Helical" evidence="10">
    <location>
        <begin position="41"/>
        <end position="63"/>
    </location>
</feature>
<dbReference type="InterPro" id="IPR035983">
    <property type="entry name" value="Hect_E3_ubiquitin_ligase"/>
</dbReference>
<evidence type="ECO:0000256" key="1">
    <source>
        <dbReference type="ARBA" id="ARBA00000885"/>
    </source>
</evidence>
<dbReference type="Pfam" id="PF00632">
    <property type="entry name" value="HECT"/>
    <property type="match status" value="1"/>
</dbReference>
<evidence type="ECO:0000256" key="5">
    <source>
        <dbReference type="ARBA" id="ARBA00022723"/>
    </source>
</evidence>
<dbReference type="PANTHER" id="PTHR11254:SF440">
    <property type="entry name" value="E3 UBIQUITIN-PROTEIN LIGASE NEDD-4"/>
    <property type="match status" value="1"/>
</dbReference>
<feature type="signal peptide" evidence="11">
    <location>
        <begin position="1"/>
        <end position="17"/>
    </location>
</feature>
<evidence type="ECO:0000313" key="14">
    <source>
        <dbReference type="Proteomes" id="UP001230188"/>
    </source>
</evidence>
<evidence type="ECO:0000256" key="4">
    <source>
        <dbReference type="ARBA" id="ARBA00022679"/>
    </source>
</evidence>
<evidence type="ECO:0000256" key="9">
    <source>
        <dbReference type="PROSITE-ProRule" id="PRU00104"/>
    </source>
</evidence>
<keyword evidence="8" id="KW-0862">Zinc</keyword>
<feature type="active site" description="Glycyl thioester intermediate" evidence="9">
    <location>
        <position position="624"/>
    </location>
</feature>
<evidence type="ECO:0000256" key="8">
    <source>
        <dbReference type="ARBA" id="ARBA00022833"/>
    </source>
</evidence>
<dbReference type="InterPro" id="IPR050409">
    <property type="entry name" value="E3_ubiq-protein_ligase"/>
</dbReference>
<dbReference type="PANTHER" id="PTHR11254">
    <property type="entry name" value="HECT DOMAIN UBIQUITIN-PROTEIN LIGASE"/>
    <property type="match status" value="1"/>
</dbReference>
<dbReference type="SMART" id="SM00119">
    <property type="entry name" value="HECTc"/>
    <property type="match status" value="1"/>
</dbReference>
<dbReference type="Proteomes" id="UP001230188">
    <property type="component" value="Unassembled WGS sequence"/>
</dbReference>
<comment type="caution">
    <text evidence="13">The sequence shown here is derived from an EMBL/GenBank/DDBJ whole genome shotgun (WGS) entry which is preliminary data.</text>
</comment>
<gene>
    <name evidence="13" type="ORF">CTAYLR_003761</name>
</gene>
<keyword evidence="10" id="KW-0472">Membrane</keyword>
<keyword evidence="14" id="KW-1185">Reference proteome</keyword>
<evidence type="ECO:0000256" key="7">
    <source>
        <dbReference type="ARBA" id="ARBA00022786"/>
    </source>
</evidence>
<evidence type="ECO:0000259" key="12">
    <source>
        <dbReference type="PROSITE" id="PS50237"/>
    </source>
</evidence>
<keyword evidence="7 9" id="KW-0833">Ubl conjugation pathway</keyword>
<dbReference type="EMBL" id="JAQMWT010000370">
    <property type="protein sequence ID" value="KAJ8602716.1"/>
    <property type="molecule type" value="Genomic_DNA"/>
</dbReference>
<dbReference type="AlphaFoldDB" id="A0AAD7UFG2"/>
<organism evidence="13 14">
    <name type="scientific">Chrysophaeum taylorii</name>
    <dbReference type="NCBI Taxonomy" id="2483200"/>
    <lineage>
        <taxon>Eukaryota</taxon>
        <taxon>Sar</taxon>
        <taxon>Stramenopiles</taxon>
        <taxon>Ochrophyta</taxon>
        <taxon>Pelagophyceae</taxon>
        <taxon>Pelagomonadales</taxon>
        <taxon>Pelagomonadaceae</taxon>
        <taxon>Chrysophaeum</taxon>
    </lineage>
</organism>
<dbReference type="SUPFAM" id="SSF56204">
    <property type="entry name" value="Hect, E3 ligase catalytic domain"/>
    <property type="match status" value="1"/>
</dbReference>
<keyword evidence="10" id="KW-0812">Transmembrane</keyword>
<dbReference type="GO" id="GO:0016567">
    <property type="term" value="P:protein ubiquitination"/>
    <property type="evidence" value="ECO:0007669"/>
    <property type="project" value="TreeGrafter"/>
</dbReference>
<evidence type="ECO:0000256" key="3">
    <source>
        <dbReference type="ARBA" id="ARBA00012485"/>
    </source>
</evidence>
<proteinExistence type="predicted"/>
<protein>
    <recommendedName>
        <fullName evidence="3">HECT-type E3 ubiquitin transferase</fullName>
        <ecNumber evidence="3">2.3.2.26</ecNumber>
    </recommendedName>
</protein>
<dbReference type="EC" id="2.3.2.26" evidence="3"/>
<dbReference type="PROSITE" id="PS50237">
    <property type="entry name" value="HECT"/>
    <property type="match status" value="1"/>
</dbReference>
<dbReference type="GO" id="GO:0005737">
    <property type="term" value="C:cytoplasm"/>
    <property type="evidence" value="ECO:0007669"/>
    <property type="project" value="TreeGrafter"/>
</dbReference>
<comment type="pathway">
    <text evidence="2">Protein modification; protein ubiquitination.</text>
</comment>
<dbReference type="InterPro" id="IPR000569">
    <property type="entry name" value="HECT_dom"/>
</dbReference>
<keyword evidence="4" id="KW-0808">Transferase</keyword>
<accession>A0AAD7UFG2</accession>
<feature type="domain" description="HECT" evidence="12">
    <location>
        <begin position="333"/>
        <end position="657"/>
    </location>
</feature>
<reference evidence="13" key="1">
    <citation type="submission" date="2023-01" db="EMBL/GenBank/DDBJ databases">
        <title>Metagenome sequencing of chrysophaentin producing Chrysophaeum taylorii.</title>
        <authorList>
            <person name="Davison J."/>
            <person name="Bewley C."/>
        </authorList>
    </citation>
    <scope>NUCLEOTIDE SEQUENCE</scope>
    <source>
        <strain evidence="13">NIES-1699</strain>
    </source>
</reference>
<sequence length="657" mass="73788">MVMLEYVVLVLIGASDARAPTLRPTTIPFDENSSDDEGQPSFVQGYVFVMVIALVLFCGCACLSANTVQFERGGASAGAAPQEEAPDRLVLLRDSLVESGESVWVCFVCAFENKPRSSICALCGATYELTKTFDDRIRKKAPGVSMEDPLLPLDLRAQSFVIGRLNELTLRQKGAARRHVWRRKRRRDGLAWEREAALQTSQSRESLAYVAKLEEADDDDDWRIRWSVVADVDDALATAAAAAAAPPAPPPRSMPPSRWRCWQRQQTGELARPLLEEELDLEAVAARPFKEKQVWFERQTKRGDKGRPVTIEVRRDHVVQDSMRRFEQVGSRLSRCPLRIRFRGEVAIDAGGVEREWFDVLARQLFSSQLGLFESRREAGYAANISPTAGDKSRLFRFAGRFVAKALREQIPLPVSLALPLLKHVLSVPLSFSDLEFVDAESFQSYAWIRDNDPNPLQLDFSLDAGVELVPGGSRVAVTRENKSEYLALVLKYRVLDSIKPQLIAFLRGIDDLLDRSLLTIFDYQELQLVVGGLSDIDVDDWKRHTRYLGAFAGGRHPVVHMFWRCVESFDNTERARLCQFATGASQLPPSGFKALVGEDGRYCAFTLASLPRSLGVWPRAHTCFNRLDLPIYASYEELHSYLSLSIHLEVVGFTME</sequence>
<evidence type="ECO:0000313" key="13">
    <source>
        <dbReference type="EMBL" id="KAJ8602716.1"/>
    </source>
</evidence>